<dbReference type="HAMAP" id="MF_00489">
    <property type="entry name" value="UPF0178"/>
    <property type="match status" value="1"/>
</dbReference>
<dbReference type="Pfam" id="PF02639">
    <property type="entry name" value="DUF188"/>
    <property type="match status" value="1"/>
</dbReference>
<dbReference type="PANTHER" id="PTHR35146:SF1">
    <property type="entry name" value="UPF0178 PROTEIN YAII"/>
    <property type="match status" value="1"/>
</dbReference>
<proteinExistence type="inferred from homology"/>
<sequence length="148" mass="15913">MKIWVDADACPAVIRDVLFRAANRLGITTTLVANHHIRVPRSPHLRSTQVASGFDKADDHIAAQVSAGDLVITGDIPLAARVVESGGTALNPRGTLYDAESIREHLGRRDFMEELRSAGVQTGGPSSLSKGDVQTFANALDRFLARAR</sequence>
<dbReference type="AlphaFoldDB" id="A0A9Q3UJZ5"/>
<evidence type="ECO:0000313" key="3">
    <source>
        <dbReference type="EMBL" id="MCC4308367.1"/>
    </source>
</evidence>
<dbReference type="EMBL" id="JAJGNA010000006">
    <property type="protein sequence ID" value="MCC4308367.1"/>
    <property type="molecule type" value="Genomic_DNA"/>
</dbReference>
<comment type="similarity">
    <text evidence="1 2">Belongs to the UPF0178 family.</text>
</comment>
<dbReference type="InterPro" id="IPR003791">
    <property type="entry name" value="UPF0178"/>
</dbReference>
<evidence type="ECO:0000256" key="1">
    <source>
        <dbReference type="ARBA" id="ARBA00008522"/>
    </source>
</evidence>
<evidence type="ECO:0000256" key="2">
    <source>
        <dbReference type="HAMAP-Rule" id="MF_00489"/>
    </source>
</evidence>
<reference evidence="3" key="1">
    <citation type="submission" date="2021-10" db="EMBL/GenBank/DDBJ databases">
        <title>The diversity and Nitrogen Metabolism of Culturable Nitrate-Utilizing Bacteria Within the Oxygen Minimum Zone of the Changjiang (Yangtze River)Estuary.</title>
        <authorList>
            <person name="Zhang D."/>
            <person name="Zheng J."/>
            <person name="Liu S."/>
            <person name="He W."/>
        </authorList>
    </citation>
    <scope>NUCLEOTIDE SEQUENCE</scope>
    <source>
        <strain evidence="3">FXH-223</strain>
    </source>
</reference>
<dbReference type="CDD" id="cd18720">
    <property type="entry name" value="PIN_YqxD-like"/>
    <property type="match status" value="1"/>
</dbReference>
<keyword evidence="4" id="KW-1185">Reference proteome</keyword>
<accession>A0A9Q3UJZ5</accession>
<dbReference type="PANTHER" id="PTHR35146">
    <property type="entry name" value="UPF0178 PROTEIN YAII"/>
    <property type="match status" value="1"/>
</dbReference>
<name>A0A9Q3UJZ5_9GAMM</name>
<evidence type="ECO:0000313" key="4">
    <source>
        <dbReference type="Proteomes" id="UP001108027"/>
    </source>
</evidence>
<protein>
    <recommendedName>
        <fullName evidence="2">UPF0178 protein LL252_07250</fullName>
    </recommendedName>
</protein>
<dbReference type="Proteomes" id="UP001108027">
    <property type="component" value="Unassembled WGS sequence"/>
</dbReference>
<comment type="caution">
    <text evidence="3">The sequence shown here is derived from an EMBL/GenBank/DDBJ whole genome shotgun (WGS) entry which is preliminary data.</text>
</comment>
<dbReference type="NCBIfam" id="NF001095">
    <property type="entry name" value="PRK00124.1"/>
    <property type="match status" value="1"/>
</dbReference>
<gene>
    <name evidence="3" type="ORF">LL252_07250</name>
</gene>
<dbReference type="RefSeq" id="WP_228233656.1">
    <property type="nucleotide sequence ID" value="NZ_ARXL01000021.1"/>
</dbReference>
<organism evidence="3 4">
    <name type="scientific">Alloalcanivorax marinus</name>
    <dbReference type="NCBI Taxonomy" id="1177169"/>
    <lineage>
        <taxon>Bacteria</taxon>
        <taxon>Pseudomonadati</taxon>
        <taxon>Pseudomonadota</taxon>
        <taxon>Gammaproteobacteria</taxon>
        <taxon>Oceanospirillales</taxon>
        <taxon>Alcanivoracaceae</taxon>
        <taxon>Alloalcanivorax</taxon>
    </lineage>
</organism>